<evidence type="ECO:0000313" key="6">
    <source>
        <dbReference type="Proteomes" id="UP000193467"/>
    </source>
</evidence>
<evidence type="ECO:0000259" key="4">
    <source>
        <dbReference type="PROSITE" id="PS51677"/>
    </source>
</evidence>
<proteinExistence type="predicted"/>
<feature type="domain" description="NodB homology" evidence="4">
    <location>
        <begin position="85"/>
        <end position="319"/>
    </location>
</feature>
<dbReference type="PROSITE" id="PS51677">
    <property type="entry name" value="NODB"/>
    <property type="match status" value="1"/>
</dbReference>
<keyword evidence="3" id="KW-0449">Lipoprotein</keyword>
<dbReference type="InterPro" id="IPR011330">
    <property type="entry name" value="Glyco_hydro/deAcase_b/a-brl"/>
</dbReference>
<dbReference type="GO" id="GO:0005975">
    <property type="term" value="P:carbohydrate metabolic process"/>
    <property type="evidence" value="ECO:0007669"/>
    <property type="project" value="InterPro"/>
</dbReference>
<dbReference type="GO" id="GO:0005886">
    <property type="term" value="C:plasma membrane"/>
    <property type="evidence" value="ECO:0007669"/>
    <property type="project" value="UniProtKB-SubCell"/>
</dbReference>
<comment type="caution">
    <text evidence="5">The sequence shown here is derived from an EMBL/GenBank/DDBJ whole genome shotgun (WGS) entry which is preliminary data.</text>
</comment>
<keyword evidence="6" id="KW-1185">Reference proteome</keyword>
<keyword evidence="2" id="KW-0325">Glycoprotein</keyword>
<reference evidence="5 6" key="1">
    <citation type="submission" date="2016-07" db="EMBL/GenBank/DDBJ databases">
        <title>Pervasive Adenine N6-methylation of Active Genes in Fungi.</title>
        <authorList>
            <consortium name="DOE Joint Genome Institute"/>
            <person name="Mondo S.J."/>
            <person name="Dannebaum R.O."/>
            <person name="Kuo R.C."/>
            <person name="Labutti K."/>
            <person name="Haridas S."/>
            <person name="Kuo A."/>
            <person name="Salamov A."/>
            <person name="Ahrendt S.R."/>
            <person name="Lipzen A."/>
            <person name="Sullivan W."/>
            <person name="Andreopoulos W.B."/>
            <person name="Clum A."/>
            <person name="Lindquist E."/>
            <person name="Daum C."/>
            <person name="Ramamoorthy G.K."/>
            <person name="Gryganskyi A."/>
            <person name="Culley D."/>
            <person name="Magnuson J.K."/>
            <person name="James T.Y."/>
            <person name="O'Malley M.A."/>
            <person name="Stajich J.E."/>
            <person name="Spatafora J.W."/>
            <person name="Visel A."/>
            <person name="Grigoriev I.V."/>
        </authorList>
    </citation>
    <scope>NUCLEOTIDE SEQUENCE [LARGE SCALE GENOMIC DNA]</scope>
    <source>
        <strain evidence="5 6">62-1032</strain>
    </source>
</reference>
<dbReference type="SUPFAM" id="SSF88713">
    <property type="entry name" value="Glycoside hydrolase/deacetylase"/>
    <property type="match status" value="1"/>
</dbReference>
<evidence type="ECO:0000256" key="1">
    <source>
        <dbReference type="ARBA" id="ARBA00004609"/>
    </source>
</evidence>
<organism evidence="5 6">
    <name type="scientific">Leucosporidium creatinivorum</name>
    <dbReference type="NCBI Taxonomy" id="106004"/>
    <lineage>
        <taxon>Eukaryota</taxon>
        <taxon>Fungi</taxon>
        <taxon>Dikarya</taxon>
        <taxon>Basidiomycota</taxon>
        <taxon>Pucciniomycotina</taxon>
        <taxon>Microbotryomycetes</taxon>
        <taxon>Leucosporidiales</taxon>
        <taxon>Leucosporidium</taxon>
    </lineage>
</organism>
<dbReference type="STRING" id="106004.A0A1Y2FWP2"/>
<sequence>MPWTLTPETNKLGYQDQVAALPRDLEGYGGQSPSNCWPDGKVIAVSFVLNYEEGAEHTPWNGDQRSTEFLHEDHYHRNPINGRDPVVESGFEYGIRCGLPRLLKLFRTFNWQFTTWACARALEVTAPYGKILVEDGHEIACHGNRWRGTADLAGPDEEAEDCTKSVQRLQAATGRKDVPTGYFTGNGSTYHRHIRSKVHNAMNVPLLYSSDTYAGDVPYYVPSPLALDGEPDEGLLMIPYSLVNNDWRFLAKGNGTGCARDWFELLVADFETLYAEGVAGQPKMMTIAMHSRVLGKPGRIVALKRFMEYIKEREGVWVCTRSEIAEVWREKYPYEVVGPTARVHQKL</sequence>
<dbReference type="InParanoid" id="A0A1Y2FWP2"/>
<dbReference type="Proteomes" id="UP000193467">
    <property type="component" value="Unassembled WGS sequence"/>
</dbReference>
<dbReference type="GO" id="GO:0098552">
    <property type="term" value="C:side of membrane"/>
    <property type="evidence" value="ECO:0007669"/>
    <property type="project" value="UniProtKB-KW"/>
</dbReference>
<dbReference type="Gene3D" id="3.20.20.370">
    <property type="entry name" value="Glycoside hydrolase/deacetylase"/>
    <property type="match status" value="1"/>
</dbReference>
<dbReference type="GO" id="GO:0016810">
    <property type="term" value="F:hydrolase activity, acting on carbon-nitrogen (but not peptide) bonds"/>
    <property type="evidence" value="ECO:0007669"/>
    <property type="project" value="InterPro"/>
</dbReference>
<dbReference type="OrthoDB" id="9970124at2759"/>
<keyword evidence="2" id="KW-0472">Membrane</keyword>
<keyword evidence="2" id="KW-0336">GPI-anchor</keyword>
<comment type="subcellular location">
    <subcellularLocation>
        <location evidence="1">Cell membrane</location>
        <topology evidence="1">Lipid-anchor</topology>
        <topology evidence="1">GPI-anchor</topology>
    </subcellularLocation>
</comment>
<evidence type="ECO:0000313" key="5">
    <source>
        <dbReference type="EMBL" id="ORY88411.1"/>
    </source>
</evidence>
<dbReference type="PANTHER" id="PTHR43123">
    <property type="entry name" value="POLYSACCHARIDE DEACETYLASE-RELATED"/>
    <property type="match status" value="1"/>
</dbReference>
<accession>A0A1Y2FWP2</accession>
<protein>
    <recommendedName>
        <fullName evidence="4">NodB homology domain-containing protein</fullName>
    </recommendedName>
</protein>
<evidence type="ECO:0000256" key="3">
    <source>
        <dbReference type="ARBA" id="ARBA00023288"/>
    </source>
</evidence>
<dbReference type="InterPro" id="IPR002509">
    <property type="entry name" value="NODB_dom"/>
</dbReference>
<gene>
    <name evidence="5" type="ORF">BCR35DRAFT_263424</name>
</gene>
<dbReference type="EMBL" id="MCGR01000010">
    <property type="protein sequence ID" value="ORY88411.1"/>
    <property type="molecule type" value="Genomic_DNA"/>
</dbReference>
<dbReference type="Pfam" id="PF01522">
    <property type="entry name" value="Polysacc_deac_1"/>
    <property type="match status" value="1"/>
</dbReference>
<name>A0A1Y2FWP2_9BASI</name>
<dbReference type="PANTHER" id="PTHR43123:SF1">
    <property type="entry name" value="POLYSACCHARIDE DEACETYLASE-RELATED"/>
    <property type="match status" value="1"/>
</dbReference>
<evidence type="ECO:0000256" key="2">
    <source>
        <dbReference type="ARBA" id="ARBA00022622"/>
    </source>
</evidence>
<dbReference type="AlphaFoldDB" id="A0A1Y2FWP2"/>